<dbReference type="AlphaFoldDB" id="A0A7W9KLL4"/>
<accession>A0A7W9KLL4</accession>
<dbReference type="EMBL" id="JACHIR010000001">
    <property type="protein sequence ID" value="MBB5894838.1"/>
    <property type="molecule type" value="Genomic_DNA"/>
</dbReference>
<evidence type="ECO:0000256" key="2">
    <source>
        <dbReference type="SAM" id="Phobius"/>
    </source>
</evidence>
<dbReference type="Proteomes" id="UP000585638">
    <property type="component" value="Unassembled WGS sequence"/>
</dbReference>
<keyword evidence="2" id="KW-0812">Transmembrane</keyword>
<protein>
    <recommendedName>
        <fullName evidence="5">Protein kinase domain-containing protein</fullName>
    </recommendedName>
</protein>
<evidence type="ECO:0000313" key="3">
    <source>
        <dbReference type="EMBL" id="MBB5894838.1"/>
    </source>
</evidence>
<name>A0A7W9KLL4_9PSEU</name>
<sequence>MTWRLPAVVTLDEIGPLAGTISDAAGQSTGIHPLDDHPGWLAKLYRTPGGAADAKRLDDLIALPVDGLLRDATSWPVARIAADEKTLGCVIPTAPDRFRRDDGVWREIDWLAKPDHLFVRRGLTVPTRADRLSICRNLVDVAAALERHELVYSDWSYSNAFWCDTDGSVFVIDIDGCGPGPVPNIFQPNWDDPLTRRPMLADACTDRYRVALLVTRCLTGERELPLALNALADSDGLGNRGLREVLLDILLSTDRERRPSLSDLATVIAGGLYVSFGPRPERIALPPRPIVSAPKEPEQPPDAEPTPAESRQGVVAVVVVLLLILAIFVIAALAH</sequence>
<reference evidence="3 4" key="1">
    <citation type="submission" date="2020-08" db="EMBL/GenBank/DDBJ databases">
        <title>Sequencing the genomes of 1000 actinobacteria strains.</title>
        <authorList>
            <person name="Klenk H.-P."/>
        </authorList>
    </citation>
    <scope>NUCLEOTIDE SEQUENCE [LARGE SCALE GENOMIC DNA]</scope>
    <source>
        <strain evidence="3 4">DSM 43851</strain>
    </source>
</reference>
<feature type="transmembrane region" description="Helical" evidence="2">
    <location>
        <begin position="314"/>
        <end position="334"/>
    </location>
</feature>
<keyword evidence="2" id="KW-1133">Transmembrane helix</keyword>
<gene>
    <name evidence="3" type="ORF">BJ998_006034</name>
</gene>
<evidence type="ECO:0000256" key="1">
    <source>
        <dbReference type="SAM" id="MobiDB-lite"/>
    </source>
</evidence>
<organism evidence="3 4">
    <name type="scientific">Kutzneria kofuensis</name>
    <dbReference type="NCBI Taxonomy" id="103725"/>
    <lineage>
        <taxon>Bacteria</taxon>
        <taxon>Bacillati</taxon>
        <taxon>Actinomycetota</taxon>
        <taxon>Actinomycetes</taxon>
        <taxon>Pseudonocardiales</taxon>
        <taxon>Pseudonocardiaceae</taxon>
        <taxon>Kutzneria</taxon>
    </lineage>
</organism>
<dbReference type="RefSeq" id="WP_184866710.1">
    <property type="nucleotide sequence ID" value="NZ_BAAAWY010000002.1"/>
</dbReference>
<feature type="region of interest" description="Disordered" evidence="1">
    <location>
        <begin position="286"/>
        <end position="308"/>
    </location>
</feature>
<keyword evidence="4" id="KW-1185">Reference proteome</keyword>
<keyword evidence="2" id="KW-0472">Membrane</keyword>
<evidence type="ECO:0008006" key="5">
    <source>
        <dbReference type="Google" id="ProtNLM"/>
    </source>
</evidence>
<evidence type="ECO:0000313" key="4">
    <source>
        <dbReference type="Proteomes" id="UP000585638"/>
    </source>
</evidence>
<comment type="caution">
    <text evidence="3">The sequence shown here is derived from an EMBL/GenBank/DDBJ whole genome shotgun (WGS) entry which is preliminary data.</text>
</comment>
<proteinExistence type="predicted"/>